<proteinExistence type="predicted"/>
<reference evidence="2 3" key="2">
    <citation type="submission" date="2013-04" db="EMBL/GenBank/DDBJ databases">
        <title>The Genome Sequence of Bilophila wadsworthia 3_1_6.</title>
        <authorList>
            <consortium name="The Broad Institute Genomics Platform"/>
            <person name="Earl A."/>
            <person name="Ward D."/>
            <person name="Feldgarden M."/>
            <person name="Gevers D."/>
            <person name="Sibley C."/>
            <person name="Strauss J."/>
            <person name="Allen-Vercoe E."/>
            <person name="Walker B."/>
            <person name="Young S."/>
            <person name="Zeng Q."/>
            <person name="Gargeya S."/>
            <person name="Fitzgerald M."/>
            <person name="Haas B."/>
            <person name="Abouelleil A."/>
            <person name="Allen A.W."/>
            <person name="Alvarado L."/>
            <person name="Arachchi H.M."/>
            <person name="Berlin A.M."/>
            <person name="Chapman S.B."/>
            <person name="Gainer-Dewar J."/>
            <person name="Goldberg J."/>
            <person name="Griggs A."/>
            <person name="Gujja S."/>
            <person name="Hansen M."/>
            <person name="Howarth C."/>
            <person name="Imamovic A."/>
            <person name="Ireland A."/>
            <person name="Larimer J."/>
            <person name="McCowan C."/>
            <person name="Murphy C."/>
            <person name="Pearson M."/>
            <person name="Poon T.W."/>
            <person name="Priest M."/>
            <person name="Roberts A."/>
            <person name="Saif S."/>
            <person name="Shea T."/>
            <person name="Sisk P."/>
            <person name="Sykes S."/>
            <person name="Wortman J."/>
            <person name="Nusbaum C."/>
            <person name="Birren B."/>
        </authorList>
    </citation>
    <scope>NUCLEOTIDE SEQUENCE [LARGE SCALE GENOMIC DNA]</scope>
    <source>
        <strain evidence="2 3">3_1_6</strain>
    </source>
</reference>
<dbReference type="EMBL" id="ADCP02000001">
    <property type="protein sequence ID" value="EFV45407.2"/>
    <property type="molecule type" value="Genomic_DNA"/>
</dbReference>
<dbReference type="eggNOG" id="ENOG5032CZM">
    <property type="taxonomic scope" value="Bacteria"/>
</dbReference>
<dbReference type="STRING" id="563192.HMPREF0179_00772"/>
<protein>
    <recommendedName>
        <fullName evidence="4">Uracil-DNA glycosylase-like domain-containing protein</fullName>
    </recommendedName>
</protein>
<name>E5Y3L1_BILW3</name>
<reference evidence="2 3" key="1">
    <citation type="submission" date="2010-10" db="EMBL/GenBank/DDBJ databases">
        <authorList>
            <consortium name="The Broad Institute Genome Sequencing Platform"/>
            <person name="Ward D."/>
            <person name="Earl A."/>
            <person name="Feldgarden M."/>
            <person name="Young S.K."/>
            <person name="Gargeya S."/>
            <person name="Zeng Q."/>
            <person name="Alvarado L."/>
            <person name="Berlin A."/>
            <person name="Bochicchio J."/>
            <person name="Chapman S.B."/>
            <person name="Chen Z."/>
            <person name="Freedman E."/>
            <person name="Gellesch M."/>
            <person name="Goldberg J."/>
            <person name="Griggs A."/>
            <person name="Gujja S."/>
            <person name="Heilman E."/>
            <person name="Heiman D."/>
            <person name="Howarth C."/>
            <person name="Mehta T."/>
            <person name="Neiman D."/>
            <person name="Pearson M."/>
            <person name="Roberts A."/>
            <person name="Saif S."/>
            <person name="Shea T."/>
            <person name="Shenoy N."/>
            <person name="Sisk P."/>
            <person name="Stolte C."/>
            <person name="Sykes S."/>
            <person name="White J."/>
            <person name="Yandava C."/>
            <person name="Allen-Vercoe E."/>
            <person name="Sibley C."/>
            <person name="Ambrose C.E."/>
            <person name="Strauss J."/>
            <person name="Daigneault M."/>
            <person name="Haas B."/>
            <person name="Nusbaum C."/>
            <person name="Birren B."/>
        </authorList>
    </citation>
    <scope>NUCLEOTIDE SEQUENCE [LARGE SCALE GENOMIC DNA]</scope>
    <source>
        <strain evidence="2 3">3_1_6</strain>
    </source>
</reference>
<dbReference type="HOGENOM" id="CLU_1141444_0_0_7"/>
<feature type="compositionally biased region" description="Pro residues" evidence="1">
    <location>
        <begin position="63"/>
        <end position="75"/>
    </location>
</feature>
<dbReference type="OrthoDB" id="5460870at2"/>
<evidence type="ECO:0000313" key="2">
    <source>
        <dbReference type="EMBL" id="EFV45407.2"/>
    </source>
</evidence>
<evidence type="ECO:0000256" key="1">
    <source>
        <dbReference type="SAM" id="MobiDB-lite"/>
    </source>
</evidence>
<evidence type="ECO:0008006" key="4">
    <source>
        <dbReference type="Google" id="ProtNLM"/>
    </source>
</evidence>
<dbReference type="Proteomes" id="UP000006034">
    <property type="component" value="Unassembled WGS sequence"/>
</dbReference>
<dbReference type="GeneID" id="78085912"/>
<dbReference type="RefSeq" id="WP_016360724.1">
    <property type="nucleotide sequence ID" value="NZ_KE150238.1"/>
</dbReference>
<accession>E5Y3L1</accession>
<comment type="caution">
    <text evidence="2">The sequence shown here is derived from an EMBL/GenBank/DDBJ whole genome shotgun (WGS) entry which is preliminary data.</text>
</comment>
<feature type="region of interest" description="Disordered" evidence="1">
    <location>
        <begin position="32"/>
        <end position="83"/>
    </location>
</feature>
<dbReference type="AlphaFoldDB" id="E5Y3L1"/>
<evidence type="ECO:0000313" key="3">
    <source>
        <dbReference type="Proteomes" id="UP000006034"/>
    </source>
</evidence>
<organism evidence="2 3">
    <name type="scientific">Bilophila wadsworthia (strain 3_1_6)</name>
    <dbReference type="NCBI Taxonomy" id="563192"/>
    <lineage>
        <taxon>Bacteria</taxon>
        <taxon>Pseudomonadati</taxon>
        <taxon>Thermodesulfobacteriota</taxon>
        <taxon>Desulfovibrionia</taxon>
        <taxon>Desulfovibrionales</taxon>
        <taxon>Desulfovibrionaceae</taxon>
        <taxon>Bilophila</taxon>
    </lineage>
</organism>
<sequence>MAPVPLNISPAFRPWRQAGITHLLLDDEVRERLLARPEPEPSEAAPPVRQHSAPPQRGERRQPQPPSYTPPPQPQPVSSAPQKPVRIADTDILAPDAWPAYWQTLLKKTPPRPSLVWSYPSLSRDLGGDADAAHRDFLRRLLGDMALPKGSHAFWPLNRYPYGDGESEQTVDARMFLSGIAALKPESVILMCGQVPPELGLAELRPLSPSIVHGHRYVVTPHVDDLIGKPQRYAQLITFLKSIIAGR</sequence>
<gene>
    <name evidence="2" type="ORF">HMPREF0179_00772</name>
</gene>
<keyword evidence="3" id="KW-1185">Reference proteome</keyword>